<organism evidence="2 3">
    <name type="scientific">Tribolium castaneum</name>
    <name type="common">Red flour beetle</name>
    <dbReference type="NCBI Taxonomy" id="7070"/>
    <lineage>
        <taxon>Eukaryota</taxon>
        <taxon>Metazoa</taxon>
        <taxon>Ecdysozoa</taxon>
        <taxon>Arthropoda</taxon>
        <taxon>Hexapoda</taxon>
        <taxon>Insecta</taxon>
        <taxon>Pterygota</taxon>
        <taxon>Neoptera</taxon>
        <taxon>Endopterygota</taxon>
        <taxon>Coleoptera</taxon>
        <taxon>Polyphaga</taxon>
        <taxon>Cucujiformia</taxon>
        <taxon>Tenebrionidae</taxon>
        <taxon>Tenebrionidae incertae sedis</taxon>
        <taxon>Tribolium</taxon>
    </lineage>
</organism>
<accession>D2A6D3</accession>
<dbReference type="InParanoid" id="D2A6D3"/>
<keyword evidence="1" id="KW-0175">Coiled coil</keyword>
<dbReference type="PANTHER" id="PTHR21574:SF0">
    <property type="entry name" value="CENTROSOMAL PROTEIN OF 120 KDA"/>
    <property type="match status" value="1"/>
</dbReference>
<dbReference type="STRING" id="7070.D2A6D3"/>
<dbReference type="AlphaFoldDB" id="D2A6D3"/>
<feature type="coiled-coil region" evidence="1">
    <location>
        <begin position="57"/>
        <end position="154"/>
    </location>
</feature>
<dbReference type="InterPro" id="IPR039893">
    <property type="entry name" value="CEP120-like"/>
</dbReference>
<dbReference type="Proteomes" id="UP000007266">
    <property type="component" value="Linkage group 6"/>
</dbReference>
<dbReference type="EMBL" id="KQ971347">
    <property type="protein sequence ID" value="EFA05497.1"/>
    <property type="molecule type" value="Genomic_DNA"/>
</dbReference>
<reference evidence="2 3" key="1">
    <citation type="journal article" date="2008" name="Nature">
        <title>The genome of the model beetle and pest Tribolium castaneum.</title>
        <authorList>
            <consortium name="Tribolium Genome Sequencing Consortium"/>
            <person name="Richards S."/>
            <person name="Gibbs R.A."/>
            <person name="Weinstock G.M."/>
            <person name="Brown S.J."/>
            <person name="Denell R."/>
            <person name="Beeman R.W."/>
            <person name="Gibbs R."/>
            <person name="Beeman R.W."/>
            <person name="Brown S.J."/>
            <person name="Bucher G."/>
            <person name="Friedrich M."/>
            <person name="Grimmelikhuijzen C.J."/>
            <person name="Klingler M."/>
            <person name="Lorenzen M."/>
            <person name="Richards S."/>
            <person name="Roth S."/>
            <person name="Schroder R."/>
            <person name="Tautz D."/>
            <person name="Zdobnov E.M."/>
            <person name="Muzny D."/>
            <person name="Gibbs R.A."/>
            <person name="Weinstock G.M."/>
            <person name="Attaway T."/>
            <person name="Bell S."/>
            <person name="Buhay C.J."/>
            <person name="Chandrabose M.N."/>
            <person name="Chavez D."/>
            <person name="Clerk-Blankenburg K.P."/>
            <person name="Cree A."/>
            <person name="Dao M."/>
            <person name="Davis C."/>
            <person name="Chacko J."/>
            <person name="Dinh H."/>
            <person name="Dugan-Rocha S."/>
            <person name="Fowler G."/>
            <person name="Garner T.T."/>
            <person name="Garnes J."/>
            <person name="Gnirke A."/>
            <person name="Hawes A."/>
            <person name="Hernandez J."/>
            <person name="Hines S."/>
            <person name="Holder M."/>
            <person name="Hume J."/>
            <person name="Jhangiani S.N."/>
            <person name="Joshi V."/>
            <person name="Khan Z.M."/>
            <person name="Jackson L."/>
            <person name="Kovar C."/>
            <person name="Kowis A."/>
            <person name="Lee S."/>
            <person name="Lewis L.R."/>
            <person name="Margolis J."/>
            <person name="Morgan M."/>
            <person name="Nazareth L.V."/>
            <person name="Nguyen N."/>
            <person name="Okwuonu G."/>
            <person name="Parker D."/>
            <person name="Richards S."/>
            <person name="Ruiz S.J."/>
            <person name="Santibanez J."/>
            <person name="Savard J."/>
            <person name="Scherer S.E."/>
            <person name="Schneider B."/>
            <person name="Sodergren E."/>
            <person name="Tautz D."/>
            <person name="Vattahil S."/>
            <person name="Villasana D."/>
            <person name="White C.S."/>
            <person name="Wright R."/>
            <person name="Park Y."/>
            <person name="Beeman R.W."/>
            <person name="Lord J."/>
            <person name="Oppert B."/>
            <person name="Lorenzen M."/>
            <person name="Brown S."/>
            <person name="Wang L."/>
            <person name="Savard J."/>
            <person name="Tautz D."/>
            <person name="Richards S."/>
            <person name="Weinstock G."/>
            <person name="Gibbs R.A."/>
            <person name="Liu Y."/>
            <person name="Worley K."/>
            <person name="Weinstock G."/>
            <person name="Elsik C.G."/>
            <person name="Reese J.T."/>
            <person name="Elhaik E."/>
            <person name="Landan G."/>
            <person name="Graur D."/>
            <person name="Arensburger P."/>
            <person name="Atkinson P."/>
            <person name="Beeman R.W."/>
            <person name="Beidler J."/>
            <person name="Brown S.J."/>
            <person name="Demuth J.P."/>
            <person name="Drury D.W."/>
            <person name="Du Y.Z."/>
            <person name="Fujiwara H."/>
            <person name="Lorenzen M."/>
            <person name="Maselli V."/>
            <person name="Osanai M."/>
            <person name="Park Y."/>
            <person name="Robertson H.M."/>
            <person name="Tu Z."/>
            <person name="Wang J.J."/>
            <person name="Wang S."/>
            <person name="Richards S."/>
            <person name="Song H."/>
            <person name="Zhang L."/>
            <person name="Sodergren E."/>
            <person name="Werner D."/>
            <person name="Stanke M."/>
            <person name="Morgenstern B."/>
            <person name="Solovyev V."/>
            <person name="Kosarev P."/>
            <person name="Brown G."/>
            <person name="Chen H.C."/>
            <person name="Ermolaeva O."/>
            <person name="Hlavina W."/>
            <person name="Kapustin Y."/>
            <person name="Kiryutin B."/>
            <person name="Kitts P."/>
            <person name="Maglott D."/>
            <person name="Pruitt K."/>
            <person name="Sapojnikov V."/>
            <person name="Souvorov A."/>
            <person name="Mackey A.J."/>
            <person name="Waterhouse R.M."/>
            <person name="Wyder S."/>
            <person name="Zdobnov E.M."/>
            <person name="Zdobnov E.M."/>
            <person name="Wyder S."/>
            <person name="Kriventseva E.V."/>
            <person name="Kadowaki T."/>
            <person name="Bork P."/>
            <person name="Aranda M."/>
            <person name="Bao R."/>
            <person name="Beermann A."/>
            <person name="Berns N."/>
            <person name="Bolognesi R."/>
            <person name="Bonneton F."/>
            <person name="Bopp D."/>
            <person name="Brown S.J."/>
            <person name="Bucher G."/>
            <person name="Butts T."/>
            <person name="Chaumot A."/>
            <person name="Denell R.E."/>
            <person name="Ferrier D.E."/>
            <person name="Friedrich M."/>
            <person name="Gordon C.M."/>
            <person name="Jindra M."/>
            <person name="Klingler M."/>
            <person name="Lan Q."/>
            <person name="Lattorff H.M."/>
            <person name="Laudet V."/>
            <person name="von Levetsow C."/>
            <person name="Liu Z."/>
            <person name="Lutz R."/>
            <person name="Lynch J.A."/>
            <person name="da Fonseca R.N."/>
            <person name="Posnien N."/>
            <person name="Reuter R."/>
            <person name="Roth S."/>
            <person name="Savard J."/>
            <person name="Schinko J.B."/>
            <person name="Schmitt C."/>
            <person name="Schoppmeier M."/>
            <person name="Schroder R."/>
            <person name="Shippy T.D."/>
            <person name="Simonnet F."/>
            <person name="Marques-Souza H."/>
            <person name="Tautz D."/>
            <person name="Tomoyasu Y."/>
            <person name="Trauner J."/>
            <person name="Van der Zee M."/>
            <person name="Vervoort M."/>
            <person name="Wittkopp N."/>
            <person name="Wimmer E.A."/>
            <person name="Yang X."/>
            <person name="Jones A.K."/>
            <person name="Sattelle D.B."/>
            <person name="Ebert P.R."/>
            <person name="Nelson D."/>
            <person name="Scott J.G."/>
            <person name="Beeman R.W."/>
            <person name="Muthukrishnan S."/>
            <person name="Kramer K.J."/>
            <person name="Arakane Y."/>
            <person name="Beeman R.W."/>
            <person name="Zhu Q."/>
            <person name="Hogenkamp D."/>
            <person name="Dixit R."/>
            <person name="Oppert B."/>
            <person name="Jiang H."/>
            <person name="Zou Z."/>
            <person name="Marshall J."/>
            <person name="Elpidina E."/>
            <person name="Vinokurov K."/>
            <person name="Oppert C."/>
            <person name="Zou Z."/>
            <person name="Evans J."/>
            <person name="Lu Z."/>
            <person name="Zhao P."/>
            <person name="Sumathipala N."/>
            <person name="Altincicek B."/>
            <person name="Vilcinskas A."/>
            <person name="Williams M."/>
            <person name="Hultmark D."/>
            <person name="Hetru C."/>
            <person name="Jiang H."/>
            <person name="Grimmelikhuijzen C.J."/>
            <person name="Hauser F."/>
            <person name="Cazzamali G."/>
            <person name="Williamson M."/>
            <person name="Park Y."/>
            <person name="Li B."/>
            <person name="Tanaka Y."/>
            <person name="Predel R."/>
            <person name="Neupert S."/>
            <person name="Schachtner J."/>
            <person name="Verleyen P."/>
            <person name="Raible F."/>
            <person name="Bork P."/>
            <person name="Friedrich M."/>
            <person name="Walden K.K."/>
            <person name="Robertson H.M."/>
            <person name="Angeli S."/>
            <person name="Foret S."/>
            <person name="Bucher G."/>
            <person name="Schuetz S."/>
            <person name="Maleszka R."/>
            <person name="Wimmer E.A."/>
            <person name="Beeman R.W."/>
            <person name="Lorenzen M."/>
            <person name="Tomoyasu Y."/>
            <person name="Miller S.C."/>
            <person name="Grossmann D."/>
            <person name="Bucher G."/>
        </authorList>
    </citation>
    <scope>NUCLEOTIDE SEQUENCE [LARGE SCALE GENOMIC DNA]</scope>
    <source>
        <strain evidence="2 3">Georgia GA2</strain>
    </source>
</reference>
<evidence type="ECO:0000313" key="2">
    <source>
        <dbReference type="EMBL" id="EFA05497.1"/>
    </source>
</evidence>
<protein>
    <submittedName>
        <fullName evidence="2">Uncharacterized protein</fullName>
    </submittedName>
</protein>
<dbReference type="PANTHER" id="PTHR21574">
    <property type="entry name" value="CENTROSOMAL PROTEIN OF 120 KDA"/>
    <property type="match status" value="1"/>
</dbReference>
<reference evidence="2 3" key="2">
    <citation type="journal article" date="2010" name="Nucleic Acids Res.">
        <title>BeetleBase in 2010: revisions to provide comprehensive genomic information for Tribolium castaneum.</title>
        <authorList>
            <person name="Kim H.S."/>
            <person name="Murphy T."/>
            <person name="Xia J."/>
            <person name="Caragea D."/>
            <person name="Park Y."/>
            <person name="Beeman R.W."/>
            <person name="Lorenzen M.D."/>
            <person name="Butcher S."/>
            <person name="Manak J.R."/>
            <person name="Brown S.J."/>
        </authorList>
    </citation>
    <scope>GENOME REANNOTATION</scope>
    <source>
        <strain evidence="2 3">Georgia GA2</strain>
    </source>
</reference>
<sequence length="163" mass="19308">MIKCKELQEELQETLDELKLSKTLKKKRKSSTSLVSVIAENQKKFADCDKELLIDYISTLQSDNENLKQIISEQKQELENIEKTALTKEQTTNLLQELKGLEEKFEVAQQTKTYFKEQWQRACQEIHNLKTEDYKQLQNQLQERREELDHLCILDEPTELVSF</sequence>
<dbReference type="HOGENOM" id="CLU_138150_0_0_1"/>
<keyword evidence="3" id="KW-1185">Reference proteome</keyword>
<evidence type="ECO:0000256" key="1">
    <source>
        <dbReference type="SAM" id="Coils"/>
    </source>
</evidence>
<gene>
    <name evidence="2" type="primary">AUGUSTUS-3.0.2_15682</name>
    <name evidence="2" type="ORF">TcasGA2_TC015682</name>
</gene>
<name>D2A6D3_TRICA</name>
<evidence type="ECO:0000313" key="3">
    <source>
        <dbReference type="Proteomes" id="UP000007266"/>
    </source>
</evidence>
<proteinExistence type="predicted"/>
<dbReference type="PhylomeDB" id="D2A6D3"/>